<proteinExistence type="predicted"/>
<sequence length="98" mass="11506">MYHILVDSEDDFYSGFENGHIKIDVGNGYRKFPVDRILRIEDYPLMMEGRRTSITEWVVAVGERALASKAVWDDLPEEIEHELQYRCRPSAFIDNRGR</sequence>
<protein>
    <submittedName>
        <fullName evidence="1">Uncharacterized protein</fullName>
    </submittedName>
</protein>
<name>A0ABD5YPI5_9EURY</name>
<evidence type="ECO:0000313" key="2">
    <source>
        <dbReference type="Proteomes" id="UP001596417"/>
    </source>
</evidence>
<dbReference type="Proteomes" id="UP001596417">
    <property type="component" value="Unassembled WGS sequence"/>
</dbReference>
<dbReference type="RefSeq" id="WP_390205830.1">
    <property type="nucleotide sequence ID" value="NZ_JBHTAX010000001.1"/>
</dbReference>
<organism evidence="1 2">
    <name type="scientific">Halocatena marina</name>
    <dbReference type="NCBI Taxonomy" id="2934937"/>
    <lineage>
        <taxon>Archaea</taxon>
        <taxon>Methanobacteriati</taxon>
        <taxon>Methanobacteriota</taxon>
        <taxon>Stenosarchaea group</taxon>
        <taxon>Halobacteria</taxon>
        <taxon>Halobacteriales</taxon>
        <taxon>Natronomonadaceae</taxon>
        <taxon>Halocatena</taxon>
    </lineage>
</organism>
<keyword evidence="2" id="KW-1185">Reference proteome</keyword>
<evidence type="ECO:0000313" key="1">
    <source>
        <dbReference type="EMBL" id="MFC7190807.1"/>
    </source>
</evidence>
<accession>A0ABD5YPI5</accession>
<gene>
    <name evidence="1" type="ORF">ACFQL7_13825</name>
</gene>
<reference evidence="1 2" key="1">
    <citation type="journal article" date="2019" name="Int. J. Syst. Evol. Microbiol.">
        <title>The Global Catalogue of Microorganisms (GCM) 10K type strain sequencing project: providing services to taxonomists for standard genome sequencing and annotation.</title>
        <authorList>
            <consortium name="The Broad Institute Genomics Platform"/>
            <consortium name="The Broad Institute Genome Sequencing Center for Infectious Disease"/>
            <person name="Wu L."/>
            <person name="Ma J."/>
        </authorList>
    </citation>
    <scope>NUCLEOTIDE SEQUENCE [LARGE SCALE GENOMIC DNA]</scope>
    <source>
        <strain evidence="1 2">RDMS1</strain>
    </source>
</reference>
<dbReference type="AlphaFoldDB" id="A0ABD5YPI5"/>
<comment type="caution">
    <text evidence="1">The sequence shown here is derived from an EMBL/GenBank/DDBJ whole genome shotgun (WGS) entry which is preliminary data.</text>
</comment>
<dbReference type="EMBL" id="JBHTAX010000001">
    <property type="protein sequence ID" value="MFC7190807.1"/>
    <property type="molecule type" value="Genomic_DNA"/>
</dbReference>